<keyword evidence="1" id="KW-1133">Transmembrane helix</keyword>
<feature type="transmembrane region" description="Helical" evidence="1">
    <location>
        <begin position="20"/>
        <end position="40"/>
    </location>
</feature>
<comment type="caution">
    <text evidence="2">The sequence shown here is derived from an EMBL/GenBank/DDBJ whole genome shotgun (WGS) entry which is preliminary data.</text>
</comment>
<accession>A0ABR4KZT8</accession>
<dbReference type="PANTHER" id="PTHR35340">
    <property type="entry name" value="PQQ ENZYME REPEAT PROTEIN-RELATED"/>
    <property type="match status" value="1"/>
</dbReference>
<evidence type="ECO:0000313" key="2">
    <source>
        <dbReference type="EMBL" id="KAL2857369.1"/>
    </source>
</evidence>
<dbReference type="InterPro" id="IPR039535">
    <property type="entry name" value="ASST-like"/>
</dbReference>
<dbReference type="PANTHER" id="PTHR35340:SF5">
    <property type="entry name" value="ASST-DOMAIN-CONTAINING PROTEIN"/>
    <property type="match status" value="1"/>
</dbReference>
<organism evidence="2 3">
    <name type="scientific">Aspergillus pseudoustus</name>
    <dbReference type="NCBI Taxonomy" id="1810923"/>
    <lineage>
        <taxon>Eukaryota</taxon>
        <taxon>Fungi</taxon>
        <taxon>Dikarya</taxon>
        <taxon>Ascomycota</taxon>
        <taxon>Pezizomycotina</taxon>
        <taxon>Eurotiomycetes</taxon>
        <taxon>Eurotiomycetidae</taxon>
        <taxon>Eurotiales</taxon>
        <taxon>Aspergillaceae</taxon>
        <taxon>Aspergillus</taxon>
        <taxon>Aspergillus subgen. Nidulantes</taxon>
    </lineage>
</organism>
<evidence type="ECO:0000313" key="3">
    <source>
        <dbReference type="Proteomes" id="UP001610446"/>
    </source>
</evidence>
<gene>
    <name evidence="2" type="ORF">BJY01DRAFT_262000</name>
</gene>
<keyword evidence="3" id="KW-1185">Reference proteome</keyword>
<dbReference type="InterPro" id="IPR053143">
    <property type="entry name" value="Arylsulfate_ST"/>
</dbReference>
<dbReference type="EMBL" id="JBFXLU010000004">
    <property type="protein sequence ID" value="KAL2857369.1"/>
    <property type="molecule type" value="Genomic_DNA"/>
</dbReference>
<keyword evidence="1" id="KW-0472">Membrane</keyword>
<keyword evidence="1" id="KW-0812">Transmembrane</keyword>
<evidence type="ECO:0000256" key="1">
    <source>
        <dbReference type="SAM" id="Phobius"/>
    </source>
</evidence>
<feature type="transmembrane region" description="Helical" evidence="1">
    <location>
        <begin position="545"/>
        <end position="563"/>
    </location>
</feature>
<dbReference type="Proteomes" id="UP001610446">
    <property type="component" value="Unassembled WGS sequence"/>
</dbReference>
<name>A0ABR4KZT8_9EURO</name>
<reference evidence="2 3" key="1">
    <citation type="submission" date="2024-07" db="EMBL/GenBank/DDBJ databases">
        <title>Section-level genome sequencing and comparative genomics of Aspergillus sections Usti and Cavernicolus.</title>
        <authorList>
            <consortium name="Lawrence Berkeley National Laboratory"/>
            <person name="Nybo J.L."/>
            <person name="Vesth T.C."/>
            <person name="Theobald S."/>
            <person name="Frisvad J.C."/>
            <person name="Larsen T.O."/>
            <person name="Kjaerboelling I."/>
            <person name="Rothschild-Mancinelli K."/>
            <person name="Lyhne E.K."/>
            <person name="Kogle M.E."/>
            <person name="Barry K."/>
            <person name="Clum A."/>
            <person name="Na H."/>
            <person name="Ledsgaard L."/>
            <person name="Lin J."/>
            <person name="Lipzen A."/>
            <person name="Kuo A."/>
            <person name="Riley R."/>
            <person name="Mondo S."/>
            <person name="Labutti K."/>
            <person name="Haridas S."/>
            <person name="Pangalinan J."/>
            <person name="Salamov A.A."/>
            <person name="Simmons B.A."/>
            <person name="Magnuson J.K."/>
            <person name="Chen J."/>
            <person name="Drula E."/>
            <person name="Henrissat B."/>
            <person name="Wiebenga A."/>
            <person name="Lubbers R.J."/>
            <person name="Gomes A.C."/>
            <person name="Makela M.R."/>
            <person name="Stajich J."/>
            <person name="Grigoriev I.V."/>
            <person name="Mortensen U.H."/>
            <person name="De Vries R.P."/>
            <person name="Baker S.E."/>
            <person name="Andersen M.R."/>
        </authorList>
    </citation>
    <scope>NUCLEOTIDE SEQUENCE [LARGE SCALE GENOMIC DNA]</scope>
    <source>
        <strain evidence="2 3">CBS 123904</strain>
    </source>
</reference>
<proteinExistence type="predicted"/>
<dbReference type="Pfam" id="PF14269">
    <property type="entry name" value="Arylsulfotran_2"/>
    <property type="match status" value="1"/>
</dbReference>
<sequence length="587" mass="66290">MAGLKLFVSLHRLFNSRRSLFQIIICSAIAGSLWLFYLFVVPQLLRFRFRTDLGWYDLGAYGFGPSRSYASFQYESPLLEITAVDGDRGCDDLYTFLAPRGDSVAHPGPMVFDADGELVWMKHNWETTQDFKVQRFQGEDYLTYWEGEQVDGRGYGSWYMLDSTYTIRYVINPVGDFGGDLHDFHITPEGTALVTVYDPIPADLGSIGGPKIGWIYDCLFQELDIVSGEMLFEWRASDKFPVNSTYETLSGGTGKERSFAFDFFHINSVDKDEQGDYIISSRHMHTISCISHLTGDIVWTLGGKSNDFRDLSDGEATSFSWQHDARWHQENSTLTLFDNAAHAHKDPERESRGMVISLDIRKREASLLATFYHPHQQKSISQGNLQLKDDVDRVVIGWGHSAAYSEYSMDGKLLCNVHFGASAFFDFGRVVSYRVFKGDWVGNPQTRPDAVVLSDMIYVSWNGATEVVGWRLEAWDGEDIDEVNHSEGFTWIDDFAKAGFETEISVPDDLGYLVFRLAALDSQGNVLGRTNLLQRESDHGIAKESIVWIALIMGVCGLVAALCQTKRLIACRHSCLRRSNAYELVSL</sequence>
<protein>
    <submittedName>
        <fullName evidence="2">ASST-domain-containing protein</fullName>
    </submittedName>
</protein>